<gene>
    <name evidence="2" type="ORF">MYCGRDRAFT_87062</name>
</gene>
<dbReference type="KEGG" id="ztr:MYCGRDRAFT_87062"/>
<sequence length="223" mass="25366">MRTECASLWPRQDYETITGAHVCLTPLEERHADGLFQHVGGTDNAHLWTYMADGPYETVEEFRIHIKRCASSADASFWAVVSRTSGQILGYASFMRVDQANAVVEIGNIMYAPVFQRTTGATEAWFLLADRAFTSGFRRLEWKCNTLNKPSMRAASRLGHTFEGIFRQHMIVKGSNRNTAWYSIIDCEWTKVKEALEAWMQGDNFDASGKQKMDLVAIRNLLR</sequence>
<dbReference type="InParanoid" id="F9XIH0"/>
<dbReference type="EMBL" id="CM001203">
    <property type="protein sequence ID" value="EGP84913.1"/>
    <property type="molecule type" value="Genomic_DNA"/>
</dbReference>
<dbReference type="PANTHER" id="PTHR43441">
    <property type="entry name" value="RIBOSOMAL-PROTEIN-SERINE ACETYLTRANSFERASE"/>
    <property type="match status" value="1"/>
</dbReference>
<protein>
    <recommendedName>
        <fullName evidence="1">N-acetyltransferase domain-containing protein</fullName>
    </recommendedName>
</protein>
<name>F9XIH0_ZYMTI</name>
<evidence type="ECO:0000313" key="2">
    <source>
        <dbReference type="EMBL" id="EGP84913.1"/>
    </source>
</evidence>
<dbReference type="OMA" id="FGAPMQR"/>
<dbReference type="GO" id="GO:1990189">
    <property type="term" value="F:protein N-terminal-serine acetyltransferase activity"/>
    <property type="evidence" value="ECO:0007669"/>
    <property type="project" value="TreeGrafter"/>
</dbReference>
<dbReference type="GeneID" id="13402731"/>
<keyword evidence="3" id="KW-1185">Reference proteome</keyword>
<dbReference type="FunFam" id="3.40.630.30:FF:000047">
    <property type="entry name" value="Acetyltransferase, GNAT family"/>
    <property type="match status" value="1"/>
</dbReference>
<dbReference type="InterPro" id="IPR000182">
    <property type="entry name" value="GNAT_dom"/>
</dbReference>
<proteinExistence type="predicted"/>
<dbReference type="OrthoDB" id="41238at2759"/>
<dbReference type="VEuPathDB" id="FungiDB:ZTRI_8.158"/>
<dbReference type="GO" id="GO:0008999">
    <property type="term" value="F:protein-N-terminal-alanine acetyltransferase activity"/>
    <property type="evidence" value="ECO:0007669"/>
    <property type="project" value="TreeGrafter"/>
</dbReference>
<dbReference type="eggNOG" id="ENOG502RYBC">
    <property type="taxonomic scope" value="Eukaryota"/>
</dbReference>
<dbReference type="Gene3D" id="3.40.630.30">
    <property type="match status" value="1"/>
</dbReference>
<organism evidence="2 3">
    <name type="scientific">Zymoseptoria tritici (strain CBS 115943 / IPO323)</name>
    <name type="common">Speckled leaf blotch fungus</name>
    <name type="synonym">Septoria tritici</name>
    <dbReference type="NCBI Taxonomy" id="336722"/>
    <lineage>
        <taxon>Eukaryota</taxon>
        <taxon>Fungi</taxon>
        <taxon>Dikarya</taxon>
        <taxon>Ascomycota</taxon>
        <taxon>Pezizomycotina</taxon>
        <taxon>Dothideomycetes</taxon>
        <taxon>Dothideomycetidae</taxon>
        <taxon>Mycosphaerellales</taxon>
        <taxon>Mycosphaerellaceae</taxon>
        <taxon>Zymoseptoria</taxon>
    </lineage>
</organism>
<dbReference type="FunCoup" id="F9XIH0">
    <property type="interactions" value="676"/>
</dbReference>
<dbReference type="HOGENOM" id="CLU_013985_1_2_1"/>
<dbReference type="PROSITE" id="PS51186">
    <property type="entry name" value="GNAT"/>
    <property type="match status" value="1"/>
</dbReference>
<feature type="domain" description="N-acetyltransferase" evidence="1">
    <location>
        <begin position="34"/>
        <end position="188"/>
    </location>
</feature>
<evidence type="ECO:0000313" key="3">
    <source>
        <dbReference type="Proteomes" id="UP000008062"/>
    </source>
</evidence>
<dbReference type="InterPro" id="IPR051908">
    <property type="entry name" value="Ribosomal_N-acetyltransferase"/>
</dbReference>
<dbReference type="Proteomes" id="UP000008062">
    <property type="component" value="Chromosome 8"/>
</dbReference>
<accession>F9XIH0</accession>
<dbReference type="SUPFAM" id="SSF55729">
    <property type="entry name" value="Acyl-CoA N-acyltransferases (Nat)"/>
    <property type="match status" value="1"/>
</dbReference>
<dbReference type="InterPro" id="IPR016181">
    <property type="entry name" value="Acyl_CoA_acyltransferase"/>
</dbReference>
<dbReference type="PANTHER" id="PTHR43441:SF2">
    <property type="entry name" value="FAMILY ACETYLTRANSFERASE, PUTATIVE (AFU_ORTHOLOGUE AFUA_7G00850)-RELATED"/>
    <property type="match status" value="1"/>
</dbReference>
<dbReference type="RefSeq" id="XP_003849937.1">
    <property type="nucleotide sequence ID" value="XM_003849889.1"/>
</dbReference>
<reference evidence="2 3" key="1">
    <citation type="journal article" date="2011" name="PLoS Genet.">
        <title>Finished genome of the fungal wheat pathogen Mycosphaerella graminicola reveals dispensome structure, chromosome plasticity, and stealth pathogenesis.</title>
        <authorList>
            <person name="Goodwin S.B."/>
            <person name="Ben M'barek S."/>
            <person name="Dhillon B."/>
            <person name="Wittenberg A.H.J."/>
            <person name="Crane C.F."/>
            <person name="Hane J.K."/>
            <person name="Foster A.J."/>
            <person name="Van der Lee T.A.J."/>
            <person name="Grimwood J."/>
            <person name="Aerts A."/>
            <person name="Antoniw J."/>
            <person name="Bailey A."/>
            <person name="Bluhm B."/>
            <person name="Bowler J."/>
            <person name="Bristow J."/>
            <person name="van der Burgt A."/>
            <person name="Canto-Canche B."/>
            <person name="Churchill A.C.L."/>
            <person name="Conde-Ferraez L."/>
            <person name="Cools H.J."/>
            <person name="Coutinho P.M."/>
            <person name="Csukai M."/>
            <person name="Dehal P."/>
            <person name="De Wit P."/>
            <person name="Donzelli B."/>
            <person name="van de Geest H.C."/>
            <person name="van Ham R.C.H.J."/>
            <person name="Hammond-Kosack K.E."/>
            <person name="Henrissat B."/>
            <person name="Kilian A."/>
            <person name="Kobayashi A.K."/>
            <person name="Koopmann E."/>
            <person name="Kourmpetis Y."/>
            <person name="Kuzniar A."/>
            <person name="Lindquist E."/>
            <person name="Lombard V."/>
            <person name="Maliepaard C."/>
            <person name="Martins N."/>
            <person name="Mehrabi R."/>
            <person name="Nap J.P.H."/>
            <person name="Ponomarenko A."/>
            <person name="Rudd J.J."/>
            <person name="Salamov A."/>
            <person name="Schmutz J."/>
            <person name="Schouten H.J."/>
            <person name="Shapiro H."/>
            <person name="Stergiopoulos I."/>
            <person name="Torriani S.F.F."/>
            <person name="Tu H."/>
            <person name="de Vries R.P."/>
            <person name="Waalwijk C."/>
            <person name="Ware S.B."/>
            <person name="Wiebenga A."/>
            <person name="Zwiers L.-H."/>
            <person name="Oliver R.P."/>
            <person name="Grigoriev I.V."/>
            <person name="Kema G.H.J."/>
        </authorList>
    </citation>
    <scope>NUCLEOTIDE SEQUENCE [LARGE SCALE GENOMIC DNA]</scope>
    <source>
        <strain evidence="3">CBS 115943 / IPO323</strain>
    </source>
</reference>
<evidence type="ECO:0000259" key="1">
    <source>
        <dbReference type="PROSITE" id="PS51186"/>
    </source>
</evidence>
<dbReference type="AlphaFoldDB" id="F9XIH0"/>
<dbReference type="Pfam" id="PF13302">
    <property type="entry name" value="Acetyltransf_3"/>
    <property type="match status" value="1"/>
</dbReference>